<accession>A0AAD9PTW8</accession>
<feature type="compositionally biased region" description="Basic residues" evidence="1">
    <location>
        <begin position="143"/>
        <end position="161"/>
    </location>
</feature>
<organism evidence="3 4">
    <name type="scientific">Acropora cervicornis</name>
    <name type="common">Staghorn coral</name>
    <dbReference type="NCBI Taxonomy" id="6130"/>
    <lineage>
        <taxon>Eukaryota</taxon>
        <taxon>Metazoa</taxon>
        <taxon>Cnidaria</taxon>
        <taxon>Anthozoa</taxon>
        <taxon>Hexacorallia</taxon>
        <taxon>Scleractinia</taxon>
        <taxon>Astrocoeniina</taxon>
        <taxon>Acroporidae</taxon>
        <taxon>Acropora</taxon>
    </lineage>
</organism>
<dbReference type="InterPro" id="IPR001584">
    <property type="entry name" value="Integrase_cat-core"/>
</dbReference>
<evidence type="ECO:0000256" key="1">
    <source>
        <dbReference type="SAM" id="MobiDB-lite"/>
    </source>
</evidence>
<reference evidence="3" key="1">
    <citation type="journal article" date="2023" name="G3 (Bethesda)">
        <title>Whole genome assembly and annotation of the endangered Caribbean coral Acropora cervicornis.</title>
        <authorList>
            <person name="Selwyn J.D."/>
            <person name="Vollmer S.V."/>
        </authorList>
    </citation>
    <scope>NUCLEOTIDE SEQUENCE</scope>
    <source>
        <strain evidence="3">K2</strain>
    </source>
</reference>
<evidence type="ECO:0000313" key="3">
    <source>
        <dbReference type="EMBL" id="KAK2548575.1"/>
    </source>
</evidence>
<dbReference type="SUPFAM" id="SSF53098">
    <property type="entry name" value="Ribonuclease H-like"/>
    <property type="match status" value="1"/>
</dbReference>
<dbReference type="InterPro" id="IPR050951">
    <property type="entry name" value="Retrovirus_Pol_polyprotein"/>
</dbReference>
<dbReference type="PANTHER" id="PTHR37984:SF5">
    <property type="entry name" value="PROTEIN NYNRIN-LIKE"/>
    <property type="match status" value="1"/>
</dbReference>
<sequence>MDLYQFPCKASFGCLNEGGCSFVETSTGNLPVGEEFSGYYPVEGRCHFLRCHCGVNARTTQTRKIGPGRQNSGDSISHHVATLKDLATECKFGEAMRTERLLSDYKDVQVLQGEQGPVTPVSTLDTDKFGEDQASPKPPQKTHGFRGRGSKRPKPGYRCRGSHNSQTFPFIKARCYHSAIIGHTQQACRKKQATQQTNGPGVNAIRRKVTGSMRIFIMFLMVHLEARPVAMELDTGSAVSVMGEGVYQENLRHVPLKDTPLKLRTYMGEQVKPMGFCNTTVQCKGQCKERPIYVMKNEGPLSLAENVRSGRVSASPIFSLLFSPIDLCHAYLQIELEEQSRASLTINITRGLYLYQRVPYGVASPLASGSDPARRFVEYLGLHQSPKKVCEGCQETANNPGHAPLHRWEYPALPWQRFHVDFIGPVQGKILMVVIYAHSKWLEVFMMEDNTAEETISTLYSLFTHLALPDQMVSENGPQFTAEALRELTTANGDKHVTGAPYNRATNGQAEIFGEEVQERSVG</sequence>
<dbReference type="SUPFAM" id="SSF56672">
    <property type="entry name" value="DNA/RNA polymerases"/>
    <property type="match status" value="1"/>
</dbReference>
<dbReference type="InterPro" id="IPR036397">
    <property type="entry name" value="RNaseH_sf"/>
</dbReference>
<dbReference type="GO" id="GO:0015074">
    <property type="term" value="P:DNA integration"/>
    <property type="evidence" value="ECO:0007669"/>
    <property type="project" value="InterPro"/>
</dbReference>
<dbReference type="Pfam" id="PF00665">
    <property type="entry name" value="rve"/>
    <property type="match status" value="1"/>
</dbReference>
<evidence type="ECO:0000313" key="4">
    <source>
        <dbReference type="Proteomes" id="UP001249851"/>
    </source>
</evidence>
<dbReference type="GO" id="GO:0003676">
    <property type="term" value="F:nucleic acid binding"/>
    <property type="evidence" value="ECO:0007669"/>
    <property type="project" value="InterPro"/>
</dbReference>
<keyword evidence="4" id="KW-1185">Reference proteome</keyword>
<evidence type="ECO:0000259" key="2">
    <source>
        <dbReference type="PROSITE" id="PS50994"/>
    </source>
</evidence>
<gene>
    <name evidence="3" type="ORF">P5673_031245</name>
</gene>
<dbReference type="InterPro" id="IPR043502">
    <property type="entry name" value="DNA/RNA_pol_sf"/>
</dbReference>
<dbReference type="InterPro" id="IPR012337">
    <property type="entry name" value="RNaseH-like_sf"/>
</dbReference>
<dbReference type="PANTHER" id="PTHR37984">
    <property type="entry name" value="PROTEIN CBG26694"/>
    <property type="match status" value="1"/>
</dbReference>
<reference evidence="3" key="2">
    <citation type="journal article" date="2023" name="Science">
        <title>Genomic signatures of disease resistance in endangered staghorn corals.</title>
        <authorList>
            <person name="Vollmer S.V."/>
            <person name="Selwyn J.D."/>
            <person name="Despard B.A."/>
            <person name="Roesel C.L."/>
        </authorList>
    </citation>
    <scope>NUCLEOTIDE SEQUENCE</scope>
    <source>
        <strain evidence="3">K2</strain>
    </source>
</reference>
<dbReference type="AlphaFoldDB" id="A0AAD9PTW8"/>
<name>A0AAD9PTW8_ACRCE</name>
<proteinExistence type="predicted"/>
<comment type="caution">
    <text evidence="3">The sequence shown here is derived from an EMBL/GenBank/DDBJ whole genome shotgun (WGS) entry which is preliminary data.</text>
</comment>
<dbReference type="Gene3D" id="3.30.420.10">
    <property type="entry name" value="Ribonuclease H-like superfamily/Ribonuclease H"/>
    <property type="match status" value="1"/>
</dbReference>
<feature type="region of interest" description="Disordered" evidence="1">
    <location>
        <begin position="113"/>
        <end position="163"/>
    </location>
</feature>
<dbReference type="Proteomes" id="UP001249851">
    <property type="component" value="Unassembled WGS sequence"/>
</dbReference>
<dbReference type="EMBL" id="JARQWQ010000144">
    <property type="protein sequence ID" value="KAK2548575.1"/>
    <property type="molecule type" value="Genomic_DNA"/>
</dbReference>
<dbReference type="PROSITE" id="PS50994">
    <property type="entry name" value="INTEGRASE"/>
    <property type="match status" value="1"/>
</dbReference>
<protein>
    <recommendedName>
        <fullName evidence="2">Integrase catalytic domain-containing protein</fullName>
    </recommendedName>
</protein>
<feature type="domain" description="Integrase catalytic" evidence="2">
    <location>
        <begin position="410"/>
        <end position="523"/>
    </location>
</feature>